<dbReference type="InterPro" id="IPR024732">
    <property type="entry name" value="NAGLU_C"/>
</dbReference>
<dbReference type="Proteomes" id="UP001470230">
    <property type="component" value="Unassembled WGS sequence"/>
</dbReference>
<evidence type="ECO:0000259" key="4">
    <source>
        <dbReference type="Pfam" id="PF12972"/>
    </source>
</evidence>
<dbReference type="Gene3D" id="3.30.379.10">
    <property type="entry name" value="Chitobiase/beta-hexosaminidase domain 2-like"/>
    <property type="match status" value="1"/>
</dbReference>
<evidence type="ECO:0000256" key="1">
    <source>
        <dbReference type="ARBA" id="ARBA00022801"/>
    </source>
</evidence>
<evidence type="ECO:0000259" key="3">
    <source>
        <dbReference type="Pfam" id="PF12971"/>
    </source>
</evidence>
<feature type="domain" description="Alpha-N-acetylglucosaminidase tim-barrel" evidence="2">
    <location>
        <begin position="118"/>
        <end position="459"/>
    </location>
</feature>
<evidence type="ECO:0000313" key="5">
    <source>
        <dbReference type="EMBL" id="KAK8835256.1"/>
    </source>
</evidence>
<dbReference type="EMBL" id="JAPFFF010000203">
    <property type="protein sequence ID" value="KAK8835256.1"/>
    <property type="molecule type" value="Genomic_DNA"/>
</dbReference>
<keyword evidence="7" id="KW-1185">Reference proteome</keyword>
<evidence type="ECO:0000313" key="7">
    <source>
        <dbReference type="Proteomes" id="UP001470230"/>
    </source>
</evidence>
<dbReference type="EMBL" id="JAPFFF010000067">
    <property type="protein sequence ID" value="KAK8836169.1"/>
    <property type="molecule type" value="Genomic_DNA"/>
</dbReference>
<dbReference type="Pfam" id="PF05089">
    <property type="entry name" value="NAGLU"/>
    <property type="match status" value="1"/>
</dbReference>
<gene>
    <name evidence="5" type="ORF">M9Y10_017041</name>
    <name evidence="6" type="ORF">M9Y10_039800</name>
</gene>
<dbReference type="Gene3D" id="3.20.20.80">
    <property type="entry name" value="Glycosidases"/>
    <property type="match status" value="1"/>
</dbReference>
<feature type="domain" description="Alpha-N-acetylglucosaminidase C-terminal" evidence="4">
    <location>
        <begin position="469"/>
        <end position="714"/>
    </location>
</feature>
<dbReference type="Gene3D" id="1.20.120.670">
    <property type="entry name" value="N-acetyl-b-d-glucoasminidase"/>
    <property type="match status" value="1"/>
</dbReference>
<dbReference type="PANTHER" id="PTHR12872:SF1">
    <property type="entry name" value="ALPHA-N-ACETYLGLUCOSAMINIDASE"/>
    <property type="match status" value="1"/>
</dbReference>
<dbReference type="InterPro" id="IPR024240">
    <property type="entry name" value="NAGLU_N"/>
</dbReference>
<name>A0ABR2GQI3_9EUKA</name>
<evidence type="ECO:0000313" key="6">
    <source>
        <dbReference type="EMBL" id="KAK8836169.1"/>
    </source>
</evidence>
<evidence type="ECO:0000259" key="2">
    <source>
        <dbReference type="Pfam" id="PF05089"/>
    </source>
</evidence>
<accession>A0ABR2GQI3</accession>
<reference evidence="6 7" key="1">
    <citation type="submission" date="2024-04" db="EMBL/GenBank/DDBJ databases">
        <title>Tritrichomonas musculus Genome.</title>
        <authorList>
            <person name="Alves-Ferreira E."/>
            <person name="Grigg M."/>
            <person name="Lorenzi H."/>
            <person name="Galac M."/>
        </authorList>
    </citation>
    <scope>NUCLEOTIDE SEQUENCE [LARGE SCALE GENOMIC DNA]</scope>
    <source>
        <strain evidence="6 7">EAF2021</strain>
    </source>
</reference>
<protein>
    <recommendedName>
        <fullName evidence="8">Alpha-N-acetylglucosaminidase</fullName>
    </recommendedName>
</protein>
<feature type="domain" description="Alpha-N-acetylglucosaminidase N-terminal" evidence="3">
    <location>
        <begin position="19"/>
        <end position="103"/>
    </location>
</feature>
<dbReference type="InterPro" id="IPR029018">
    <property type="entry name" value="Hex-like_dom2"/>
</dbReference>
<dbReference type="PANTHER" id="PTHR12872">
    <property type="entry name" value="ALPHA-N-ACETYLGLUCOSAMINIDASE"/>
    <property type="match status" value="1"/>
</dbReference>
<organism evidence="6 7">
    <name type="scientific">Tritrichomonas musculus</name>
    <dbReference type="NCBI Taxonomy" id="1915356"/>
    <lineage>
        <taxon>Eukaryota</taxon>
        <taxon>Metamonada</taxon>
        <taxon>Parabasalia</taxon>
        <taxon>Tritrichomonadida</taxon>
        <taxon>Tritrichomonadidae</taxon>
        <taxon>Tritrichomonas</taxon>
    </lineage>
</organism>
<sequence>MIFLLLSLVKSFYDDPELQAAYEVILRQVPECGIESGKVQLSKINSTKNGNPVYEHYSTKGILYVSGNTGFAICHGFYQFMKTQEYGIITWSGKQIQWPSTIPDTSLIRQESPVRYHYNFNVVTFGYTMPYFDWERWQKEIDWMALHGIDLPLSYSGFEAIGTRVWRQFNLTQTEIDTFYVGPSFLPWQRMGNIINHDSTVTNEYHSYQISLQHKILNALQNLGMTPICPAFAGFIPRGILRLYPNIKHYNLTWSNLPEKNQATLLSPEEDLFIKIGEMFIKEYEKEFGIQKFYISDTFNEMSIPSTDDRYAWLATMGERLYKSISMANKDAVWVIQGWLFSYQREEWDKEITFSFFSRVPNDKMLILDLATDYNSCIYHNEFNWDYYEGFYGKKWIYSVIPNMGGKSIFTGVLDYYRTGHLRALNDPNKGNLIGIGMAPEGFENNEMLYELYTDVFWSSDEKNMSDFLHNYAMNRYNKIFPIDIKKSWNLLKNSVYNELIDHPRFNWQLKPGTKKGTACISNEFESGLRLWVLASVTSNELENCELYKVDVIEASCQLAGIKLEEICKEIIESFENGNKNKASQCFYYFDSLIHMIDNVLEFHPHFRLAEWMKYAEKMAGGNEELKTHYIENSRYIITLWADEPGNQLSDYAAKMWSGLLRDYYFNRWRIWFNGKLIDKDDSEINKEVHEFESGFRFDNNITRVPLLKDVFKACRDLVTFSDSINLSNWEWPN</sequence>
<dbReference type="Pfam" id="PF12972">
    <property type="entry name" value="NAGLU_C"/>
    <property type="match status" value="1"/>
</dbReference>
<proteinExistence type="predicted"/>
<keyword evidence="1" id="KW-0378">Hydrolase</keyword>
<dbReference type="Pfam" id="PF12971">
    <property type="entry name" value="NAGLU_N"/>
    <property type="match status" value="1"/>
</dbReference>
<comment type="caution">
    <text evidence="6">The sequence shown here is derived from an EMBL/GenBank/DDBJ whole genome shotgun (WGS) entry which is preliminary data.</text>
</comment>
<dbReference type="InterPro" id="IPR007781">
    <property type="entry name" value="NAGLU"/>
</dbReference>
<dbReference type="InterPro" id="IPR024733">
    <property type="entry name" value="NAGLU_tim-barrel"/>
</dbReference>
<evidence type="ECO:0008006" key="8">
    <source>
        <dbReference type="Google" id="ProtNLM"/>
    </source>
</evidence>